<comment type="subcellular location">
    <subcellularLocation>
        <location evidence="1">Nucleus</location>
    </subcellularLocation>
</comment>
<dbReference type="GO" id="GO:0008380">
    <property type="term" value="P:RNA splicing"/>
    <property type="evidence" value="ECO:0007669"/>
    <property type="project" value="UniProtKB-KW"/>
</dbReference>
<sequence>MRDADEIVGGKREELTVIRADALTNDALTMRLNRCLRGFVLWQVESHKWLQLRDFERCATAMIASSVSGQRRLDKKFDAFLTSLRDAVLNLELELVDVLQRPLKSEAREFQNGQGQGGVSRKANKEILEHDRKRQIELKLTQLEDELLEQGFSLEDVAERVESSRKVLESFSSENDTTTTSTRVSDTQTHQIAARKEKQLDVMKAALGLDDIKEGEAFDRELQEQRKQERVIAREDKERERKEKLLEANGGRISPSEELKLTLCRDRVDTESSEATYVSTDNLRASGSVSFEEFSTANLSPPTMEVCVVGRYSALPVILTEVVQLTVRRKMVRRNTLDSIVEGEEGERIPSDLLLAGQPEQVSRDEGSYNFADKALARFGSFDPNGYGEGGEADSWFGTCVRVGVGIGLGMCLGVGIGTEGLRRSSRKKKGEQEQEARPSATTRVEFTEEVDQEIAGTSGSGEQAGTLPPGPETGQEVEEVPMARTSSRLKYRKFRGDCREDVDEWLNEFNATAAAN</sequence>
<keyword evidence="5" id="KW-0508">mRNA splicing</keyword>
<dbReference type="GO" id="GO:0005681">
    <property type="term" value="C:spliceosomal complex"/>
    <property type="evidence" value="ECO:0007669"/>
    <property type="project" value="UniProtKB-KW"/>
</dbReference>
<keyword evidence="3" id="KW-0507">mRNA processing</keyword>
<evidence type="ECO:0000256" key="1">
    <source>
        <dbReference type="ARBA" id="ARBA00004123"/>
    </source>
</evidence>
<organism evidence="9 10">
    <name type="scientific">Marchantia polymorpha</name>
    <name type="common">Common liverwort</name>
    <name type="synonym">Marchantia aquatica</name>
    <dbReference type="NCBI Taxonomy" id="3197"/>
    <lineage>
        <taxon>Eukaryota</taxon>
        <taxon>Viridiplantae</taxon>
        <taxon>Streptophyta</taxon>
        <taxon>Embryophyta</taxon>
        <taxon>Marchantiophyta</taxon>
        <taxon>Marchantiopsida</taxon>
        <taxon>Marchantiidae</taxon>
        <taxon>Marchantiales</taxon>
        <taxon>Marchantiaceae</taxon>
        <taxon>Marchantia</taxon>
    </lineage>
</organism>
<keyword evidence="4" id="KW-0747">Spliceosome</keyword>
<comment type="similarity">
    <text evidence="2">Belongs to the CWC21 family.</text>
</comment>
<reference evidence="10" key="1">
    <citation type="journal article" date="2017" name="Cell">
        <title>Insights into land plant evolution garnered from the Marchantia polymorpha genome.</title>
        <authorList>
            <person name="Bowman J.L."/>
            <person name="Kohchi T."/>
            <person name="Yamato K.T."/>
            <person name="Jenkins J."/>
            <person name="Shu S."/>
            <person name="Ishizaki K."/>
            <person name="Yamaoka S."/>
            <person name="Nishihama R."/>
            <person name="Nakamura Y."/>
            <person name="Berger F."/>
            <person name="Adam C."/>
            <person name="Aki S.S."/>
            <person name="Althoff F."/>
            <person name="Araki T."/>
            <person name="Arteaga-Vazquez M.A."/>
            <person name="Balasubrmanian S."/>
            <person name="Barry K."/>
            <person name="Bauer D."/>
            <person name="Boehm C.R."/>
            <person name="Briginshaw L."/>
            <person name="Caballero-Perez J."/>
            <person name="Catarino B."/>
            <person name="Chen F."/>
            <person name="Chiyoda S."/>
            <person name="Chovatia M."/>
            <person name="Davies K.M."/>
            <person name="Delmans M."/>
            <person name="Demura T."/>
            <person name="Dierschke T."/>
            <person name="Dolan L."/>
            <person name="Dorantes-Acosta A.E."/>
            <person name="Eklund D.M."/>
            <person name="Florent S.N."/>
            <person name="Flores-Sandoval E."/>
            <person name="Fujiyama A."/>
            <person name="Fukuzawa H."/>
            <person name="Galik B."/>
            <person name="Grimanelli D."/>
            <person name="Grimwood J."/>
            <person name="Grossniklaus U."/>
            <person name="Hamada T."/>
            <person name="Haseloff J."/>
            <person name="Hetherington A.J."/>
            <person name="Higo A."/>
            <person name="Hirakawa Y."/>
            <person name="Hundley H.N."/>
            <person name="Ikeda Y."/>
            <person name="Inoue K."/>
            <person name="Inoue S.I."/>
            <person name="Ishida S."/>
            <person name="Jia Q."/>
            <person name="Kakita M."/>
            <person name="Kanazawa T."/>
            <person name="Kawai Y."/>
            <person name="Kawashima T."/>
            <person name="Kennedy M."/>
            <person name="Kinose K."/>
            <person name="Kinoshita T."/>
            <person name="Kohara Y."/>
            <person name="Koide E."/>
            <person name="Komatsu K."/>
            <person name="Kopischke S."/>
            <person name="Kubo M."/>
            <person name="Kyozuka J."/>
            <person name="Lagercrantz U."/>
            <person name="Lin S.S."/>
            <person name="Lindquist E."/>
            <person name="Lipzen A.M."/>
            <person name="Lu C.W."/>
            <person name="De Luna E."/>
            <person name="Martienssen R.A."/>
            <person name="Minamino N."/>
            <person name="Mizutani M."/>
            <person name="Mizutani M."/>
            <person name="Mochizuki N."/>
            <person name="Monte I."/>
            <person name="Mosher R."/>
            <person name="Nagasaki H."/>
            <person name="Nakagami H."/>
            <person name="Naramoto S."/>
            <person name="Nishitani K."/>
            <person name="Ohtani M."/>
            <person name="Okamoto T."/>
            <person name="Okumura M."/>
            <person name="Phillips J."/>
            <person name="Pollak B."/>
            <person name="Reinders A."/>
            <person name="Rovekamp M."/>
            <person name="Sano R."/>
            <person name="Sawa S."/>
            <person name="Schmid M.W."/>
            <person name="Shirakawa M."/>
            <person name="Solano R."/>
            <person name="Spunde A."/>
            <person name="Suetsugu N."/>
            <person name="Sugano S."/>
            <person name="Sugiyama A."/>
            <person name="Sun R."/>
            <person name="Suzuki Y."/>
            <person name="Takenaka M."/>
            <person name="Takezawa D."/>
            <person name="Tomogane H."/>
            <person name="Tsuzuki M."/>
            <person name="Ueda T."/>
            <person name="Umeda M."/>
            <person name="Ward J.M."/>
            <person name="Watanabe Y."/>
            <person name="Yazaki K."/>
            <person name="Yokoyama R."/>
            <person name="Yoshitake Y."/>
            <person name="Yotsui I."/>
            <person name="Zachgo S."/>
            <person name="Schmutz J."/>
        </authorList>
    </citation>
    <scope>NUCLEOTIDE SEQUENCE [LARGE SCALE GENOMIC DNA]</scope>
    <source>
        <strain evidence="10">Tak-1</strain>
    </source>
</reference>
<dbReference type="InterPro" id="IPR051372">
    <property type="entry name" value="CWC21"/>
</dbReference>
<dbReference type="CDD" id="cd21373">
    <property type="entry name" value="cwf21_SRRM2-like"/>
    <property type="match status" value="1"/>
</dbReference>
<evidence type="ECO:0000256" key="7">
    <source>
        <dbReference type="SAM" id="MobiDB-lite"/>
    </source>
</evidence>
<dbReference type="Pfam" id="PF08312">
    <property type="entry name" value="cwf21"/>
    <property type="match status" value="1"/>
</dbReference>
<protein>
    <recommendedName>
        <fullName evidence="8">CWF21 domain-containing protein</fullName>
    </recommendedName>
</protein>
<keyword evidence="10" id="KW-1185">Reference proteome</keyword>
<dbReference type="GO" id="GO:0006397">
    <property type="term" value="P:mRNA processing"/>
    <property type="evidence" value="ECO:0007669"/>
    <property type="project" value="UniProtKB-KW"/>
</dbReference>
<feature type="compositionally biased region" description="Low complexity" evidence="7">
    <location>
        <begin position="171"/>
        <end position="189"/>
    </location>
</feature>
<keyword evidence="6" id="KW-0539">Nucleus</keyword>
<evidence type="ECO:0000256" key="6">
    <source>
        <dbReference type="ARBA" id="ARBA00023242"/>
    </source>
</evidence>
<dbReference type="GO" id="GO:0005634">
    <property type="term" value="C:nucleus"/>
    <property type="evidence" value="ECO:0000318"/>
    <property type="project" value="GO_Central"/>
</dbReference>
<proteinExistence type="inferred from homology"/>
<evidence type="ECO:0000259" key="8">
    <source>
        <dbReference type="SMART" id="SM01115"/>
    </source>
</evidence>
<feature type="region of interest" description="Disordered" evidence="7">
    <location>
        <begin position="171"/>
        <end position="190"/>
    </location>
</feature>
<dbReference type="Gene3D" id="6.10.140.420">
    <property type="match status" value="1"/>
</dbReference>
<dbReference type="PANTHER" id="PTHR36562">
    <property type="entry name" value="SERINE/ARGININE REPETITIVE MATRIX 2"/>
    <property type="match status" value="1"/>
</dbReference>
<name>A0A2R6XFC8_MARPO</name>
<feature type="domain" description="CWF21" evidence="8">
    <location>
        <begin position="128"/>
        <end position="173"/>
    </location>
</feature>
<dbReference type="OrthoDB" id="10267305at2759"/>
<feature type="region of interest" description="Disordered" evidence="7">
    <location>
        <begin position="423"/>
        <end position="485"/>
    </location>
</feature>
<dbReference type="EMBL" id="KZ772690">
    <property type="protein sequence ID" value="PTQ44805.1"/>
    <property type="molecule type" value="Genomic_DNA"/>
</dbReference>
<dbReference type="Proteomes" id="UP000244005">
    <property type="component" value="Unassembled WGS sequence"/>
</dbReference>
<evidence type="ECO:0000256" key="5">
    <source>
        <dbReference type="ARBA" id="ARBA00023187"/>
    </source>
</evidence>
<evidence type="ECO:0000256" key="3">
    <source>
        <dbReference type="ARBA" id="ARBA00022664"/>
    </source>
</evidence>
<evidence type="ECO:0000313" key="9">
    <source>
        <dbReference type="EMBL" id="PTQ44805.1"/>
    </source>
</evidence>
<evidence type="ECO:0000256" key="4">
    <source>
        <dbReference type="ARBA" id="ARBA00022728"/>
    </source>
</evidence>
<dbReference type="SMART" id="SM01115">
    <property type="entry name" value="cwf21"/>
    <property type="match status" value="1"/>
</dbReference>
<evidence type="ECO:0000313" key="10">
    <source>
        <dbReference type="Proteomes" id="UP000244005"/>
    </source>
</evidence>
<dbReference type="AlphaFoldDB" id="A0A2R6XFC8"/>
<dbReference type="InterPro" id="IPR013170">
    <property type="entry name" value="mRNA_splic_Cwf21_dom"/>
</dbReference>
<gene>
    <name evidence="9" type="ORF">MARPO_0018s0007</name>
</gene>
<accession>A0A2R6XFC8</accession>
<dbReference type="PANTHER" id="PTHR36562:SF5">
    <property type="entry name" value="SERINE_ARGININE REPETITIVE MATRIX 2"/>
    <property type="match status" value="1"/>
</dbReference>
<evidence type="ECO:0000256" key="2">
    <source>
        <dbReference type="ARBA" id="ARBA00005954"/>
    </source>
</evidence>